<dbReference type="InterPro" id="IPR007812">
    <property type="entry name" value="T2SS_protein-GspL"/>
</dbReference>
<gene>
    <name evidence="2" type="ORF">C1H71_01410</name>
</gene>
<sequence>MNDHTYTLLRILPASDLATSEVRWFAEQASGSAPLSALPLAQRIELIIPAALSNLYIAELPKQSLAKQLKLLPHLLEDRLLSPAATLHFGLSDSSNKVIAVERKWLEAYLSQLREHQITPSAVWSLYDLLPKGTDCYVIQDGQAGLLRTPDGQYSHFDDASIIEALIGDAPRQDLALADLIRDASPSTNLLQGDFAQRSQWRFDWKILQTPALLLASIFAAILLGQMGDWWQLRSTKMALQREMRQTYAAAFPGEPVFDPVLQIQSKLRERGGLSTSSNGDSLDLLLTVASIAGNGLQLEQLDYANGQLSMLLPDSQASSLQAQLKSAGLFAETQPASTGQMKILIHTQAAK</sequence>
<dbReference type="GO" id="GO:0009276">
    <property type="term" value="C:Gram-negative-bacterium-type cell wall"/>
    <property type="evidence" value="ECO:0007669"/>
    <property type="project" value="InterPro"/>
</dbReference>
<dbReference type="SUPFAM" id="SSF53067">
    <property type="entry name" value="Actin-like ATPase domain"/>
    <property type="match status" value="1"/>
</dbReference>
<dbReference type="KEGG" id="ifl:C1H71_01410"/>
<dbReference type="Gene3D" id="3.30.420.380">
    <property type="match status" value="1"/>
</dbReference>
<dbReference type="Pfam" id="PF05134">
    <property type="entry name" value="T2SSL"/>
    <property type="match status" value="1"/>
</dbReference>
<dbReference type="InterPro" id="IPR024230">
    <property type="entry name" value="GspL_cyto_dom"/>
</dbReference>
<dbReference type="AlphaFoldDB" id="A0A7G3G518"/>
<evidence type="ECO:0000313" key="3">
    <source>
        <dbReference type="Proteomes" id="UP000515917"/>
    </source>
</evidence>
<dbReference type="NCBIfam" id="TIGR01709">
    <property type="entry name" value="typeII_sec_gspL"/>
    <property type="match status" value="1"/>
</dbReference>
<dbReference type="GO" id="GO:0015627">
    <property type="term" value="C:type II protein secretion system complex"/>
    <property type="evidence" value="ECO:0007669"/>
    <property type="project" value="InterPro"/>
</dbReference>
<feature type="domain" description="GspL cytoplasmic actin-ATPase-like" evidence="1">
    <location>
        <begin position="35"/>
        <end position="174"/>
    </location>
</feature>
<proteinExistence type="predicted"/>
<dbReference type="GO" id="GO:0015628">
    <property type="term" value="P:protein secretion by the type II secretion system"/>
    <property type="evidence" value="ECO:0007669"/>
    <property type="project" value="InterPro"/>
</dbReference>
<dbReference type="RefSeq" id="WP_130104970.1">
    <property type="nucleotide sequence ID" value="NZ_CP025781.1"/>
</dbReference>
<keyword evidence="3" id="KW-1185">Reference proteome</keyword>
<accession>A0A7G3G518</accession>
<dbReference type="EMBL" id="CP025781">
    <property type="protein sequence ID" value="QBC42347.1"/>
    <property type="molecule type" value="Genomic_DNA"/>
</dbReference>
<name>A0A7G3G518_9NEIS</name>
<protein>
    <recommendedName>
        <fullName evidence="1">GspL cytoplasmic actin-ATPase-like domain-containing protein</fullName>
    </recommendedName>
</protein>
<dbReference type="Proteomes" id="UP000515917">
    <property type="component" value="Chromosome"/>
</dbReference>
<evidence type="ECO:0000313" key="2">
    <source>
        <dbReference type="EMBL" id="QBC42347.1"/>
    </source>
</evidence>
<evidence type="ECO:0000259" key="1">
    <source>
        <dbReference type="Pfam" id="PF05134"/>
    </source>
</evidence>
<reference evidence="2 3" key="1">
    <citation type="submission" date="2018-01" db="EMBL/GenBank/DDBJ databases">
        <title>Genome sequence of Iodobacter sp. strain PCH194 isolated from Indian Trans-Himalaya.</title>
        <authorList>
            <person name="Kumar V."/>
            <person name="Thakur V."/>
            <person name="Kumar S."/>
            <person name="Singh D."/>
        </authorList>
    </citation>
    <scope>NUCLEOTIDE SEQUENCE [LARGE SCALE GENOMIC DNA]</scope>
    <source>
        <strain evidence="2 3">PCH194</strain>
    </source>
</reference>
<dbReference type="InterPro" id="IPR043129">
    <property type="entry name" value="ATPase_NBD"/>
</dbReference>
<organism evidence="2 3">
    <name type="scientific">Iodobacter fluviatilis</name>
    <dbReference type="NCBI Taxonomy" id="537"/>
    <lineage>
        <taxon>Bacteria</taxon>
        <taxon>Pseudomonadati</taxon>
        <taxon>Pseudomonadota</taxon>
        <taxon>Betaproteobacteria</taxon>
        <taxon>Neisseriales</taxon>
        <taxon>Chitinibacteraceae</taxon>
        <taxon>Iodobacter</taxon>
    </lineage>
</organism>